<dbReference type="PANTHER" id="PTHR30093:SF34">
    <property type="entry name" value="PREPILIN PEPTIDASE-DEPENDENT PROTEIN D"/>
    <property type="match status" value="1"/>
</dbReference>
<accession>A0ABM8WVE4</accession>
<dbReference type="SUPFAM" id="SSF54523">
    <property type="entry name" value="Pili subunits"/>
    <property type="match status" value="1"/>
</dbReference>
<evidence type="ECO:0000313" key="6">
    <source>
        <dbReference type="Proteomes" id="UP000706525"/>
    </source>
</evidence>
<name>A0ABM8WVE4_9BURK</name>
<keyword evidence="4" id="KW-0812">Transmembrane</keyword>
<feature type="transmembrane region" description="Helical" evidence="4">
    <location>
        <begin position="12"/>
        <end position="33"/>
    </location>
</feature>
<protein>
    <submittedName>
        <fullName evidence="5">Fimbrial protein</fullName>
    </submittedName>
</protein>
<dbReference type="InterPro" id="IPR000983">
    <property type="entry name" value="Bac_GSPG_pilin"/>
</dbReference>
<dbReference type="Pfam" id="PF07963">
    <property type="entry name" value="N_methyl"/>
    <property type="match status" value="1"/>
</dbReference>
<dbReference type="Pfam" id="PF00114">
    <property type="entry name" value="Pilin"/>
    <property type="match status" value="1"/>
</dbReference>
<dbReference type="NCBIfam" id="TIGR02532">
    <property type="entry name" value="IV_pilin_GFxxxE"/>
    <property type="match status" value="1"/>
</dbReference>
<comment type="subunit">
    <text evidence="2">The pili are polar flexible filaments of about 5.4 nanometers diameter and 2.5 micrometers average length; they consist of only a single polypeptide chain arranged in a helical configuration of five subunits per turn in the assembled pilus.</text>
</comment>
<gene>
    <name evidence="5" type="primary">pilA_3</name>
    <name evidence="5" type="ORF">LMG32289_02371</name>
</gene>
<sequence length="162" mass="17357">MFPSRTRKAQAGFTMIELMVVVAIVGVLAAFAVPQYQEYSSRTQMTRAVAEISAYKTSVETLLIEGKTTIYAKELGYVQSNLTNAINAGGLWTYTKASNTGYLEVIIGGNASTAINGTRIRLTRDAMGTWSCTIAAPSDRSAWRKSYVPPGCSETSAPAASP</sequence>
<dbReference type="PANTHER" id="PTHR30093">
    <property type="entry name" value="GENERAL SECRETION PATHWAY PROTEIN G"/>
    <property type="match status" value="1"/>
</dbReference>
<dbReference type="RefSeq" id="WP_223988219.1">
    <property type="nucleotide sequence ID" value="NZ_CAJZAG010000004.1"/>
</dbReference>
<keyword evidence="4" id="KW-0472">Membrane</keyword>
<dbReference type="InterPro" id="IPR045584">
    <property type="entry name" value="Pilin-like"/>
</dbReference>
<evidence type="ECO:0000256" key="3">
    <source>
        <dbReference type="ARBA" id="ARBA00022481"/>
    </source>
</evidence>
<keyword evidence="3" id="KW-0488">Methylation</keyword>
<organism evidence="5 6">
    <name type="scientific">Cupriavidus pampae</name>
    <dbReference type="NCBI Taxonomy" id="659251"/>
    <lineage>
        <taxon>Bacteria</taxon>
        <taxon>Pseudomonadati</taxon>
        <taxon>Pseudomonadota</taxon>
        <taxon>Betaproteobacteria</taxon>
        <taxon>Burkholderiales</taxon>
        <taxon>Burkholderiaceae</taxon>
        <taxon>Cupriavidus</taxon>
    </lineage>
</organism>
<keyword evidence="4" id="KW-1133">Transmembrane helix</keyword>
<dbReference type="InterPro" id="IPR012902">
    <property type="entry name" value="N_methyl_site"/>
</dbReference>
<dbReference type="Gene3D" id="3.30.700.10">
    <property type="entry name" value="Glycoprotein, Type 4 Pilin"/>
    <property type="match status" value="1"/>
</dbReference>
<dbReference type="Proteomes" id="UP000706525">
    <property type="component" value="Unassembled WGS sequence"/>
</dbReference>
<dbReference type="EMBL" id="CAJZAG010000004">
    <property type="protein sequence ID" value="CAG9171455.1"/>
    <property type="molecule type" value="Genomic_DNA"/>
</dbReference>
<comment type="similarity">
    <text evidence="1">Belongs to the N-Me-Phe pilin family.</text>
</comment>
<evidence type="ECO:0000256" key="2">
    <source>
        <dbReference type="ARBA" id="ARBA00011156"/>
    </source>
</evidence>
<evidence type="ECO:0000313" key="5">
    <source>
        <dbReference type="EMBL" id="CAG9171455.1"/>
    </source>
</evidence>
<evidence type="ECO:0000256" key="1">
    <source>
        <dbReference type="ARBA" id="ARBA00005233"/>
    </source>
</evidence>
<dbReference type="PRINTS" id="PR00813">
    <property type="entry name" value="BCTERIALGSPG"/>
</dbReference>
<proteinExistence type="inferred from homology"/>
<comment type="caution">
    <text evidence="5">The sequence shown here is derived from an EMBL/GenBank/DDBJ whole genome shotgun (WGS) entry which is preliminary data.</text>
</comment>
<dbReference type="InterPro" id="IPR001082">
    <property type="entry name" value="Pilin"/>
</dbReference>
<reference evidence="5 6" key="1">
    <citation type="submission" date="2021-08" db="EMBL/GenBank/DDBJ databases">
        <authorList>
            <person name="Peeters C."/>
        </authorList>
    </citation>
    <scope>NUCLEOTIDE SEQUENCE [LARGE SCALE GENOMIC DNA]</scope>
    <source>
        <strain evidence="5 6">LMG 32289</strain>
    </source>
</reference>
<evidence type="ECO:0000256" key="4">
    <source>
        <dbReference type="SAM" id="Phobius"/>
    </source>
</evidence>
<keyword evidence="6" id="KW-1185">Reference proteome</keyword>